<proteinExistence type="predicted"/>
<evidence type="ECO:0000256" key="3">
    <source>
        <dbReference type="ARBA" id="ARBA00022833"/>
    </source>
</evidence>
<dbReference type="SUPFAM" id="SSF144232">
    <property type="entry name" value="HIT/MYND zinc finger-like"/>
    <property type="match status" value="1"/>
</dbReference>
<dbReference type="AlphaFoldDB" id="A0AAD7GH24"/>
<feature type="domain" description="MYND-type" evidence="5">
    <location>
        <begin position="1"/>
        <end position="28"/>
    </location>
</feature>
<name>A0AAD7GH24_MYCRO</name>
<evidence type="ECO:0000256" key="4">
    <source>
        <dbReference type="PROSITE-ProRule" id="PRU00134"/>
    </source>
</evidence>
<protein>
    <recommendedName>
        <fullName evidence="5">MYND-type domain-containing protein</fullName>
    </recommendedName>
</protein>
<gene>
    <name evidence="6" type="ORF">B0H17DRAFT_938179</name>
</gene>
<comment type="caution">
    <text evidence="6">The sequence shown here is derived from an EMBL/GenBank/DDBJ whole genome shotgun (WGS) entry which is preliminary data.</text>
</comment>
<dbReference type="Proteomes" id="UP001221757">
    <property type="component" value="Unassembled WGS sequence"/>
</dbReference>
<accession>A0AAD7GH24</accession>
<sequence length="206" mass="23140">MKCARCGTTYYCSLAHQKSDWKRHKTACLAPAGPLSTVVKTRAEAERDGDTKFVIDAILLPWDSDTPRLVKLVCETYTDSEYGEDNLGFGSTQHRADLDPYLGPHHNTFYKSMDITTLGYTGRSLGYTLSLRWRDTFLVDGSKVNQSIVKLTNGKAYHPWAGNLIAYRVDEPTSMVARCKDAKPEDLAVLAAYFVDYGKRAKELDR</sequence>
<keyword evidence="1" id="KW-0479">Metal-binding</keyword>
<dbReference type="InterPro" id="IPR002893">
    <property type="entry name" value="Znf_MYND"/>
</dbReference>
<evidence type="ECO:0000313" key="7">
    <source>
        <dbReference type="Proteomes" id="UP001221757"/>
    </source>
</evidence>
<dbReference type="EMBL" id="JARKIE010000078">
    <property type="protein sequence ID" value="KAJ7688623.1"/>
    <property type="molecule type" value="Genomic_DNA"/>
</dbReference>
<dbReference type="GO" id="GO:0008270">
    <property type="term" value="F:zinc ion binding"/>
    <property type="evidence" value="ECO:0007669"/>
    <property type="project" value="UniProtKB-KW"/>
</dbReference>
<keyword evidence="2 4" id="KW-0863">Zinc-finger</keyword>
<dbReference type="Gene3D" id="6.10.140.2220">
    <property type="match status" value="1"/>
</dbReference>
<keyword evidence="7" id="KW-1185">Reference proteome</keyword>
<keyword evidence="3" id="KW-0862">Zinc</keyword>
<evidence type="ECO:0000313" key="6">
    <source>
        <dbReference type="EMBL" id="KAJ7688623.1"/>
    </source>
</evidence>
<dbReference type="PROSITE" id="PS50865">
    <property type="entry name" value="ZF_MYND_2"/>
    <property type="match status" value="1"/>
</dbReference>
<organism evidence="6 7">
    <name type="scientific">Mycena rosella</name>
    <name type="common">Pink bonnet</name>
    <name type="synonym">Agaricus rosellus</name>
    <dbReference type="NCBI Taxonomy" id="1033263"/>
    <lineage>
        <taxon>Eukaryota</taxon>
        <taxon>Fungi</taxon>
        <taxon>Dikarya</taxon>
        <taxon>Basidiomycota</taxon>
        <taxon>Agaricomycotina</taxon>
        <taxon>Agaricomycetes</taxon>
        <taxon>Agaricomycetidae</taxon>
        <taxon>Agaricales</taxon>
        <taxon>Marasmiineae</taxon>
        <taxon>Mycenaceae</taxon>
        <taxon>Mycena</taxon>
    </lineage>
</organism>
<reference evidence="6" key="1">
    <citation type="submission" date="2023-03" db="EMBL/GenBank/DDBJ databases">
        <title>Massive genome expansion in bonnet fungi (Mycena s.s.) driven by repeated elements and novel gene families across ecological guilds.</title>
        <authorList>
            <consortium name="Lawrence Berkeley National Laboratory"/>
            <person name="Harder C.B."/>
            <person name="Miyauchi S."/>
            <person name="Viragh M."/>
            <person name="Kuo A."/>
            <person name="Thoen E."/>
            <person name="Andreopoulos B."/>
            <person name="Lu D."/>
            <person name="Skrede I."/>
            <person name="Drula E."/>
            <person name="Henrissat B."/>
            <person name="Morin E."/>
            <person name="Kohler A."/>
            <person name="Barry K."/>
            <person name="LaButti K."/>
            <person name="Morin E."/>
            <person name="Salamov A."/>
            <person name="Lipzen A."/>
            <person name="Mereny Z."/>
            <person name="Hegedus B."/>
            <person name="Baldrian P."/>
            <person name="Stursova M."/>
            <person name="Weitz H."/>
            <person name="Taylor A."/>
            <person name="Grigoriev I.V."/>
            <person name="Nagy L.G."/>
            <person name="Martin F."/>
            <person name="Kauserud H."/>
        </authorList>
    </citation>
    <scope>NUCLEOTIDE SEQUENCE</scope>
    <source>
        <strain evidence="6">CBHHK067</strain>
    </source>
</reference>
<dbReference type="Pfam" id="PF01753">
    <property type="entry name" value="zf-MYND"/>
    <property type="match status" value="1"/>
</dbReference>
<evidence type="ECO:0000256" key="2">
    <source>
        <dbReference type="ARBA" id="ARBA00022771"/>
    </source>
</evidence>
<evidence type="ECO:0000259" key="5">
    <source>
        <dbReference type="PROSITE" id="PS50865"/>
    </source>
</evidence>
<evidence type="ECO:0000256" key="1">
    <source>
        <dbReference type="ARBA" id="ARBA00022723"/>
    </source>
</evidence>